<keyword evidence="1" id="KW-0472">Membrane</keyword>
<gene>
    <name evidence="2" type="ORF">QGM71_14735</name>
</gene>
<dbReference type="Proteomes" id="UP001335737">
    <property type="component" value="Unassembled WGS sequence"/>
</dbReference>
<dbReference type="InterPro" id="IPR025441">
    <property type="entry name" value="DUF4181"/>
</dbReference>
<evidence type="ECO:0000313" key="3">
    <source>
        <dbReference type="Proteomes" id="UP001335737"/>
    </source>
</evidence>
<proteinExistence type="predicted"/>
<reference evidence="2 3" key="1">
    <citation type="journal article" date="2024" name="Int. J. Syst. Evol. Microbiol.">
        <title>Virgibacillus tibetensis sp. nov., isolated from salt lake on the Tibetan Plateau of China.</title>
        <authorList>
            <person name="Phurbu D."/>
            <person name="Liu Z.-X."/>
            <person name="Wang R."/>
            <person name="Zheng Y.-Y."/>
            <person name="Liu H.-C."/>
            <person name="Zhou Y.-G."/>
            <person name="Yu Y.-J."/>
            <person name="Li A.-H."/>
        </authorList>
    </citation>
    <scope>NUCLEOTIDE SEQUENCE [LARGE SCALE GENOMIC DNA]</scope>
    <source>
        <strain evidence="2 3">C22-A2</strain>
    </source>
</reference>
<dbReference type="EMBL" id="JARZFX010000008">
    <property type="protein sequence ID" value="MEC5424740.1"/>
    <property type="molecule type" value="Genomic_DNA"/>
</dbReference>
<keyword evidence="1" id="KW-0812">Transmembrane</keyword>
<keyword evidence="1" id="KW-1133">Transmembrane helix</keyword>
<dbReference type="RefSeq" id="WP_327608306.1">
    <property type="nucleotide sequence ID" value="NZ_JARZFX010000008.1"/>
</dbReference>
<accession>A0ABU6KIN5</accession>
<keyword evidence="3" id="KW-1185">Reference proteome</keyword>
<evidence type="ECO:0000256" key="1">
    <source>
        <dbReference type="SAM" id="Phobius"/>
    </source>
</evidence>
<feature type="transmembrane region" description="Helical" evidence="1">
    <location>
        <begin position="20"/>
        <end position="44"/>
    </location>
</feature>
<name>A0ABU6KIN5_9BACI</name>
<protein>
    <submittedName>
        <fullName evidence="2">DUF4181 domain-containing protein</fullName>
    </submittedName>
</protein>
<comment type="caution">
    <text evidence="2">The sequence shown here is derived from an EMBL/GenBank/DDBJ whole genome shotgun (WGS) entry which is preliminary data.</text>
</comment>
<sequence>MRLWWIVEERGVLLLHGTEPIFWLKLILALTLFALLLIAFNAVMSKWLKVEKKKFFSYNHVNEKHKKVDWIIRITFTARLGFMPIIY</sequence>
<evidence type="ECO:0000313" key="2">
    <source>
        <dbReference type="EMBL" id="MEC5424740.1"/>
    </source>
</evidence>
<organism evidence="2 3">
    <name type="scientific">Virgibacillus tibetensis</name>
    <dbReference type="NCBI Taxonomy" id="3042313"/>
    <lineage>
        <taxon>Bacteria</taxon>
        <taxon>Bacillati</taxon>
        <taxon>Bacillota</taxon>
        <taxon>Bacilli</taxon>
        <taxon>Bacillales</taxon>
        <taxon>Bacillaceae</taxon>
        <taxon>Virgibacillus</taxon>
    </lineage>
</organism>
<dbReference type="Pfam" id="PF13789">
    <property type="entry name" value="DUF4181"/>
    <property type="match status" value="1"/>
</dbReference>